<proteinExistence type="predicted"/>
<organism evidence="1">
    <name type="scientific">marine metagenome</name>
    <dbReference type="NCBI Taxonomy" id="408172"/>
    <lineage>
        <taxon>unclassified sequences</taxon>
        <taxon>metagenomes</taxon>
        <taxon>ecological metagenomes</taxon>
    </lineage>
</organism>
<sequence length="42" mass="5042">PFSTMKPSRYYEFITFNFLNIVILRIEVHGKLFVKWASCEES</sequence>
<dbReference type="EMBL" id="UINC01100661">
    <property type="protein sequence ID" value="SVC60883.1"/>
    <property type="molecule type" value="Genomic_DNA"/>
</dbReference>
<name>A0A382NI29_9ZZZZ</name>
<accession>A0A382NI29</accession>
<protein>
    <submittedName>
        <fullName evidence="1">Uncharacterized protein</fullName>
    </submittedName>
</protein>
<feature type="non-terminal residue" evidence="1">
    <location>
        <position position="1"/>
    </location>
</feature>
<reference evidence="1" key="1">
    <citation type="submission" date="2018-05" db="EMBL/GenBank/DDBJ databases">
        <authorList>
            <person name="Lanie J.A."/>
            <person name="Ng W.-L."/>
            <person name="Kazmierczak K.M."/>
            <person name="Andrzejewski T.M."/>
            <person name="Davidsen T.M."/>
            <person name="Wayne K.J."/>
            <person name="Tettelin H."/>
            <person name="Glass J.I."/>
            <person name="Rusch D."/>
            <person name="Podicherti R."/>
            <person name="Tsui H.-C.T."/>
            <person name="Winkler M.E."/>
        </authorList>
    </citation>
    <scope>NUCLEOTIDE SEQUENCE</scope>
</reference>
<evidence type="ECO:0000313" key="1">
    <source>
        <dbReference type="EMBL" id="SVC60883.1"/>
    </source>
</evidence>
<gene>
    <name evidence="1" type="ORF">METZ01_LOCUS313737</name>
</gene>
<dbReference type="AlphaFoldDB" id="A0A382NI29"/>